<dbReference type="EnsemblMetazoa" id="GAUT000451-RA">
    <property type="protein sequence ID" value="GAUT000451-PA"/>
    <property type="gene ID" value="GAUT000451"/>
</dbReference>
<keyword evidence="2" id="KW-1185">Reference proteome</keyword>
<reference evidence="1" key="1">
    <citation type="submission" date="2020-05" db="UniProtKB">
        <authorList>
            <consortium name="EnsemblMetazoa"/>
        </authorList>
    </citation>
    <scope>IDENTIFICATION</scope>
    <source>
        <strain evidence="1">TTRI</strain>
    </source>
</reference>
<evidence type="ECO:0000313" key="1">
    <source>
        <dbReference type="EnsemblMetazoa" id="GAUT000451-PA"/>
    </source>
</evidence>
<name>A0A1A9UD37_GLOAU</name>
<dbReference type="Proteomes" id="UP000078200">
    <property type="component" value="Unassembled WGS sequence"/>
</dbReference>
<evidence type="ECO:0000313" key="2">
    <source>
        <dbReference type="Proteomes" id="UP000078200"/>
    </source>
</evidence>
<sequence length="156" mass="17567">MSQPTKKFFVLVVGTVLVFMFLVSDLNCSLTLSIEVNQGGTEFDPDTDQSERSARSLLLHKERIKSLFESFRASYNSWLAVFDETKADALLSEINSLCSSYNLLRHSGITESKFGTPRFKSELTLLNVGSNPRIGRSMSNTQKKGYTIDCYKEKNC</sequence>
<organism evidence="1 2">
    <name type="scientific">Glossina austeni</name>
    <name type="common">Savannah tsetse fly</name>
    <dbReference type="NCBI Taxonomy" id="7395"/>
    <lineage>
        <taxon>Eukaryota</taxon>
        <taxon>Metazoa</taxon>
        <taxon>Ecdysozoa</taxon>
        <taxon>Arthropoda</taxon>
        <taxon>Hexapoda</taxon>
        <taxon>Insecta</taxon>
        <taxon>Pterygota</taxon>
        <taxon>Neoptera</taxon>
        <taxon>Endopterygota</taxon>
        <taxon>Diptera</taxon>
        <taxon>Brachycera</taxon>
        <taxon>Muscomorpha</taxon>
        <taxon>Hippoboscoidea</taxon>
        <taxon>Glossinidae</taxon>
        <taxon>Glossina</taxon>
    </lineage>
</organism>
<dbReference type="AlphaFoldDB" id="A0A1A9UD37"/>
<protein>
    <submittedName>
        <fullName evidence="1">Uncharacterized protein</fullName>
    </submittedName>
</protein>
<dbReference type="VEuPathDB" id="VectorBase:GAUT000451"/>
<proteinExistence type="predicted"/>
<accession>A0A1A9UD37</accession>